<dbReference type="Proteomes" id="UP000657918">
    <property type="component" value="Unassembled WGS sequence"/>
</dbReference>
<dbReference type="Gene3D" id="3.30.730.10">
    <property type="entry name" value="AP2/ERF domain"/>
    <property type="match status" value="1"/>
</dbReference>
<organism evidence="7 8">
    <name type="scientific">Salix dunnii</name>
    <dbReference type="NCBI Taxonomy" id="1413687"/>
    <lineage>
        <taxon>Eukaryota</taxon>
        <taxon>Viridiplantae</taxon>
        <taxon>Streptophyta</taxon>
        <taxon>Embryophyta</taxon>
        <taxon>Tracheophyta</taxon>
        <taxon>Spermatophyta</taxon>
        <taxon>Magnoliopsida</taxon>
        <taxon>eudicotyledons</taxon>
        <taxon>Gunneridae</taxon>
        <taxon>Pentapetalae</taxon>
        <taxon>rosids</taxon>
        <taxon>fabids</taxon>
        <taxon>Malpighiales</taxon>
        <taxon>Salicaceae</taxon>
        <taxon>Saliceae</taxon>
        <taxon>Salix</taxon>
    </lineage>
</organism>
<evidence type="ECO:0000259" key="6">
    <source>
        <dbReference type="PROSITE" id="PS51032"/>
    </source>
</evidence>
<evidence type="ECO:0000256" key="5">
    <source>
        <dbReference type="ARBA" id="ARBA00023242"/>
    </source>
</evidence>
<dbReference type="GO" id="GO:0003700">
    <property type="term" value="F:DNA-binding transcription factor activity"/>
    <property type="evidence" value="ECO:0007669"/>
    <property type="project" value="InterPro"/>
</dbReference>
<keyword evidence="2" id="KW-0805">Transcription regulation</keyword>
<evidence type="ECO:0000256" key="3">
    <source>
        <dbReference type="ARBA" id="ARBA00023125"/>
    </source>
</evidence>
<dbReference type="OrthoDB" id="1276482at2759"/>
<keyword evidence="4" id="KW-0804">Transcription</keyword>
<protein>
    <recommendedName>
        <fullName evidence="6">AP2/ERF domain-containing protein</fullName>
    </recommendedName>
</protein>
<evidence type="ECO:0000256" key="1">
    <source>
        <dbReference type="ARBA" id="ARBA00004123"/>
    </source>
</evidence>
<dbReference type="InterPro" id="IPR016177">
    <property type="entry name" value="DNA-bd_dom_sf"/>
</dbReference>
<reference evidence="7 8" key="1">
    <citation type="submission" date="2020-10" db="EMBL/GenBank/DDBJ databases">
        <title>Plant Genome Project.</title>
        <authorList>
            <person name="Zhang R.-G."/>
        </authorList>
    </citation>
    <scope>NUCLEOTIDE SEQUENCE [LARGE SCALE GENOMIC DNA]</scope>
    <source>
        <strain evidence="7">FAFU-HL-1</strain>
        <tissue evidence="7">Leaf</tissue>
    </source>
</reference>
<keyword evidence="3" id="KW-0238">DNA-binding</keyword>
<dbReference type="PROSITE" id="PS51032">
    <property type="entry name" value="AP2_ERF"/>
    <property type="match status" value="1"/>
</dbReference>
<evidence type="ECO:0000256" key="2">
    <source>
        <dbReference type="ARBA" id="ARBA00023015"/>
    </source>
</evidence>
<feature type="domain" description="AP2/ERF" evidence="6">
    <location>
        <begin position="72"/>
        <end position="132"/>
    </location>
</feature>
<dbReference type="PANTHER" id="PTHR31194">
    <property type="entry name" value="SHN SHINE , DNA BINDING / TRANSCRIPTION FACTOR"/>
    <property type="match status" value="1"/>
</dbReference>
<evidence type="ECO:0000313" key="8">
    <source>
        <dbReference type="Proteomes" id="UP000657918"/>
    </source>
</evidence>
<dbReference type="PANTHER" id="PTHR31194:SF203">
    <property type="entry name" value="AP2_ERF DOMAIN-CONTAINING PROTEIN"/>
    <property type="match status" value="1"/>
</dbReference>
<dbReference type="InterPro" id="IPR050913">
    <property type="entry name" value="AP2/ERF_ERF"/>
</dbReference>
<dbReference type="AlphaFoldDB" id="A0A835MS49"/>
<name>A0A835MS49_9ROSI</name>
<dbReference type="CDD" id="cd00018">
    <property type="entry name" value="AP2"/>
    <property type="match status" value="1"/>
</dbReference>
<accession>A0A835MS49</accession>
<dbReference type="InterPro" id="IPR001471">
    <property type="entry name" value="AP2/ERF_dom"/>
</dbReference>
<sequence>MPGLQRPILDQDRIFYHEKQKKPAMILRLQTLQKMKMKNTLIVVVDKTGVRKSNIGTYNSLDNIRPRRSSTICKGVRRRPLGKYSAEIRDPFRKIRLWLGTCTAAEEPAAAYKEKKEEFDSKMALERPNNLHIDTKVVSEEFDGLRFHPSPSSVLVVSTMSSPGHGLESNVEMVSKECNIESSIKEESSVEMIGDSTEKVQCISD</sequence>
<dbReference type="GO" id="GO:0003677">
    <property type="term" value="F:DNA binding"/>
    <property type="evidence" value="ECO:0007669"/>
    <property type="project" value="UniProtKB-KW"/>
</dbReference>
<dbReference type="SUPFAM" id="SSF54171">
    <property type="entry name" value="DNA-binding domain"/>
    <property type="match status" value="1"/>
</dbReference>
<gene>
    <name evidence="7" type="ORF">SADUNF_Sadunf15G0041900</name>
</gene>
<keyword evidence="8" id="KW-1185">Reference proteome</keyword>
<evidence type="ECO:0000313" key="7">
    <source>
        <dbReference type="EMBL" id="KAF9667613.1"/>
    </source>
</evidence>
<comment type="caution">
    <text evidence="7">The sequence shown here is derived from an EMBL/GenBank/DDBJ whole genome shotgun (WGS) entry which is preliminary data.</text>
</comment>
<comment type="subcellular location">
    <subcellularLocation>
        <location evidence="1">Nucleus</location>
    </subcellularLocation>
</comment>
<keyword evidence="5" id="KW-0539">Nucleus</keyword>
<dbReference type="EMBL" id="JADGMS010000015">
    <property type="protein sequence ID" value="KAF9667613.1"/>
    <property type="molecule type" value="Genomic_DNA"/>
</dbReference>
<dbReference type="SMART" id="SM00380">
    <property type="entry name" value="AP2"/>
    <property type="match status" value="1"/>
</dbReference>
<dbReference type="InterPro" id="IPR036955">
    <property type="entry name" value="AP2/ERF_dom_sf"/>
</dbReference>
<evidence type="ECO:0000256" key="4">
    <source>
        <dbReference type="ARBA" id="ARBA00023163"/>
    </source>
</evidence>
<proteinExistence type="predicted"/>
<dbReference type="GO" id="GO:0005634">
    <property type="term" value="C:nucleus"/>
    <property type="evidence" value="ECO:0007669"/>
    <property type="project" value="UniProtKB-SubCell"/>
</dbReference>